<protein>
    <submittedName>
        <fullName evidence="2">Uncharacterized protein</fullName>
    </submittedName>
</protein>
<dbReference type="EMBL" id="FUYG01000002">
    <property type="protein sequence ID" value="SKA84273.1"/>
    <property type="molecule type" value="Genomic_DNA"/>
</dbReference>
<keyword evidence="1" id="KW-0472">Membrane</keyword>
<evidence type="ECO:0000256" key="1">
    <source>
        <dbReference type="SAM" id="Phobius"/>
    </source>
</evidence>
<dbReference type="RefSeq" id="WP_078713324.1">
    <property type="nucleotide sequence ID" value="NZ_FUYG01000002.1"/>
</dbReference>
<keyword evidence="1" id="KW-0812">Transmembrane</keyword>
<dbReference type="Proteomes" id="UP000189735">
    <property type="component" value="Unassembled WGS sequence"/>
</dbReference>
<dbReference type="AlphaFoldDB" id="A0A1T4X3P0"/>
<proteinExistence type="predicted"/>
<feature type="transmembrane region" description="Helical" evidence="1">
    <location>
        <begin position="6"/>
        <end position="26"/>
    </location>
</feature>
<sequence>MYWWSWILIWLALAILLIGTLVFFGWRLFKKGVAVVEELELLTDKVELLQRNVDELRVETPPNAILDGYAAVANRRDREKDRRATMRQLRRDTRLARGRLITAPHAWEGRTDAR</sequence>
<accession>A0A1T4X3P0</accession>
<gene>
    <name evidence="2" type="ORF">SAMN06295879_0575</name>
</gene>
<reference evidence="3" key="1">
    <citation type="submission" date="2017-02" db="EMBL/GenBank/DDBJ databases">
        <authorList>
            <person name="Varghese N."/>
            <person name="Submissions S."/>
        </authorList>
    </citation>
    <scope>NUCLEOTIDE SEQUENCE [LARGE SCALE GENOMIC DNA]</scope>
    <source>
        <strain evidence="3">VKM Ac-2052</strain>
    </source>
</reference>
<keyword evidence="1" id="KW-1133">Transmembrane helix</keyword>
<evidence type="ECO:0000313" key="2">
    <source>
        <dbReference type="EMBL" id="SKA84273.1"/>
    </source>
</evidence>
<evidence type="ECO:0000313" key="3">
    <source>
        <dbReference type="Proteomes" id="UP000189735"/>
    </source>
</evidence>
<organism evidence="2 3">
    <name type="scientific">Agreia bicolorata</name>
    <dbReference type="NCBI Taxonomy" id="110935"/>
    <lineage>
        <taxon>Bacteria</taxon>
        <taxon>Bacillati</taxon>
        <taxon>Actinomycetota</taxon>
        <taxon>Actinomycetes</taxon>
        <taxon>Micrococcales</taxon>
        <taxon>Microbacteriaceae</taxon>
        <taxon>Agreia</taxon>
    </lineage>
</organism>
<name>A0A1T4X3P0_9MICO</name>